<organism evidence="9 10">
    <name type="scientific">Desulfosporosinus metallidurans</name>
    <dbReference type="NCBI Taxonomy" id="1888891"/>
    <lineage>
        <taxon>Bacteria</taxon>
        <taxon>Bacillati</taxon>
        <taxon>Bacillota</taxon>
        <taxon>Clostridia</taxon>
        <taxon>Eubacteriales</taxon>
        <taxon>Desulfitobacteriaceae</taxon>
        <taxon>Desulfosporosinus</taxon>
    </lineage>
</organism>
<keyword evidence="10" id="KW-1185">Reference proteome</keyword>
<dbReference type="STRING" id="1888891.DSOL_0094"/>
<dbReference type="PANTHER" id="PTHR43163:SF6">
    <property type="entry name" value="DIPEPTIDE TRANSPORT SYSTEM PERMEASE PROTEIN DPPB-RELATED"/>
    <property type="match status" value="1"/>
</dbReference>
<gene>
    <name evidence="9" type="ORF">DSOL_0094</name>
</gene>
<evidence type="ECO:0000313" key="10">
    <source>
        <dbReference type="Proteomes" id="UP000186102"/>
    </source>
</evidence>
<keyword evidence="2 7" id="KW-0813">Transport</keyword>
<dbReference type="CDD" id="cd06261">
    <property type="entry name" value="TM_PBP2"/>
    <property type="match status" value="1"/>
</dbReference>
<feature type="transmembrane region" description="Helical" evidence="7">
    <location>
        <begin position="259"/>
        <end position="285"/>
    </location>
</feature>
<dbReference type="Pfam" id="PF00528">
    <property type="entry name" value="BPD_transp_1"/>
    <property type="match status" value="1"/>
</dbReference>
<comment type="subcellular location">
    <subcellularLocation>
        <location evidence="1 7">Cell membrane</location>
        <topology evidence="1 7">Multi-pass membrane protein</topology>
    </subcellularLocation>
</comment>
<sequence>MLRYIIRRILLLFPVLFGVSLLVFLVLHVFTVDPTSVILGQHATVEKQEALRQELGLNDPLYVQFGHFIGGAVTGDLGRSLFTKEPVTKEIISRFPATIELTVVALFLASIVGIWVGIISAVKQYSSLDYLSMLGALLGVSMPIFWLGLIFIDLFAVRLGWLPTSNRLGPTTDMVVYTKFFIIDSIIHGFQTGDWGALGDTARHIIMPAVVLGASSTAVIARMTRSSMLEVIRQDYVRTARAKGLGNRSVILKHTLKNAMIPIITVIGLQFGSLLGGAVLTETIFSWPGVGSLTFMAIDHSDFPLVQGTVLLSAAVYVLVNLVVDLLYAFIDPRIHYA</sequence>
<feature type="domain" description="ABC transmembrane type-1" evidence="8">
    <location>
        <begin position="95"/>
        <end position="328"/>
    </location>
</feature>
<feature type="transmembrane region" description="Helical" evidence="7">
    <location>
        <begin position="305"/>
        <end position="331"/>
    </location>
</feature>
<keyword evidence="6 7" id="KW-0472">Membrane</keyword>
<dbReference type="Pfam" id="PF19300">
    <property type="entry name" value="BPD_transp_1_N"/>
    <property type="match status" value="1"/>
</dbReference>
<dbReference type="RefSeq" id="WP_075362938.1">
    <property type="nucleotide sequence ID" value="NZ_MLBF01000001.1"/>
</dbReference>
<keyword evidence="4 7" id="KW-0812">Transmembrane</keyword>
<reference evidence="9 10" key="1">
    <citation type="submission" date="2016-09" db="EMBL/GenBank/DDBJ databases">
        <title>Complete genome of Desulfosporosinus sp. OL.</title>
        <authorList>
            <person name="Mardanov A."/>
            <person name="Beletsky A."/>
            <person name="Panova A."/>
            <person name="Karnachuk O."/>
            <person name="Ravin N."/>
        </authorList>
    </citation>
    <scope>NUCLEOTIDE SEQUENCE [LARGE SCALE GENOMIC DNA]</scope>
    <source>
        <strain evidence="9 10">OL</strain>
    </source>
</reference>
<feature type="transmembrane region" description="Helical" evidence="7">
    <location>
        <begin position="134"/>
        <end position="157"/>
    </location>
</feature>
<evidence type="ECO:0000256" key="6">
    <source>
        <dbReference type="ARBA" id="ARBA00023136"/>
    </source>
</evidence>
<dbReference type="AlphaFoldDB" id="A0A1Q8R2S3"/>
<feature type="transmembrane region" description="Helical" evidence="7">
    <location>
        <begin position="9"/>
        <end position="30"/>
    </location>
</feature>
<evidence type="ECO:0000256" key="5">
    <source>
        <dbReference type="ARBA" id="ARBA00022989"/>
    </source>
</evidence>
<evidence type="ECO:0000256" key="3">
    <source>
        <dbReference type="ARBA" id="ARBA00022475"/>
    </source>
</evidence>
<dbReference type="EMBL" id="MLBF01000001">
    <property type="protein sequence ID" value="OLN33916.1"/>
    <property type="molecule type" value="Genomic_DNA"/>
</dbReference>
<dbReference type="InterPro" id="IPR035906">
    <property type="entry name" value="MetI-like_sf"/>
</dbReference>
<dbReference type="InterPro" id="IPR000515">
    <property type="entry name" value="MetI-like"/>
</dbReference>
<evidence type="ECO:0000259" key="8">
    <source>
        <dbReference type="PROSITE" id="PS50928"/>
    </source>
</evidence>
<keyword evidence="3" id="KW-1003">Cell membrane</keyword>
<dbReference type="Proteomes" id="UP000186102">
    <property type="component" value="Unassembled WGS sequence"/>
</dbReference>
<comment type="similarity">
    <text evidence="7">Belongs to the binding-protein-dependent transport system permease family.</text>
</comment>
<feature type="transmembrane region" description="Helical" evidence="7">
    <location>
        <begin position="205"/>
        <end position="224"/>
    </location>
</feature>
<dbReference type="GO" id="GO:0005886">
    <property type="term" value="C:plasma membrane"/>
    <property type="evidence" value="ECO:0007669"/>
    <property type="project" value="UniProtKB-SubCell"/>
</dbReference>
<name>A0A1Q8R2S3_9FIRM</name>
<accession>A0A1Q8R2S3</accession>
<proteinExistence type="inferred from homology"/>
<dbReference type="PROSITE" id="PS50928">
    <property type="entry name" value="ABC_TM1"/>
    <property type="match status" value="1"/>
</dbReference>
<feature type="transmembrane region" description="Helical" evidence="7">
    <location>
        <begin position="103"/>
        <end position="122"/>
    </location>
</feature>
<evidence type="ECO:0000256" key="1">
    <source>
        <dbReference type="ARBA" id="ARBA00004651"/>
    </source>
</evidence>
<dbReference type="InterPro" id="IPR045621">
    <property type="entry name" value="BPD_transp_1_N"/>
</dbReference>
<evidence type="ECO:0000256" key="2">
    <source>
        <dbReference type="ARBA" id="ARBA00022448"/>
    </source>
</evidence>
<dbReference type="PANTHER" id="PTHR43163">
    <property type="entry name" value="DIPEPTIDE TRANSPORT SYSTEM PERMEASE PROTEIN DPPB-RELATED"/>
    <property type="match status" value="1"/>
</dbReference>
<dbReference type="OrthoDB" id="9789439at2"/>
<evidence type="ECO:0000256" key="7">
    <source>
        <dbReference type="RuleBase" id="RU363032"/>
    </source>
</evidence>
<dbReference type="SUPFAM" id="SSF161098">
    <property type="entry name" value="MetI-like"/>
    <property type="match status" value="1"/>
</dbReference>
<dbReference type="GO" id="GO:0055085">
    <property type="term" value="P:transmembrane transport"/>
    <property type="evidence" value="ECO:0007669"/>
    <property type="project" value="InterPro"/>
</dbReference>
<keyword evidence="5 7" id="KW-1133">Transmembrane helix</keyword>
<evidence type="ECO:0000313" key="9">
    <source>
        <dbReference type="EMBL" id="OLN33916.1"/>
    </source>
</evidence>
<comment type="caution">
    <text evidence="9">The sequence shown here is derived from an EMBL/GenBank/DDBJ whole genome shotgun (WGS) entry which is preliminary data.</text>
</comment>
<evidence type="ECO:0000256" key="4">
    <source>
        <dbReference type="ARBA" id="ARBA00022692"/>
    </source>
</evidence>
<protein>
    <submittedName>
        <fullName evidence="9">Dipeptide transport system permease protein DppB</fullName>
    </submittedName>
</protein>
<dbReference type="Gene3D" id="1.10.3720.10">
    <property type="entry name" value="MetI-like"/>
    <property type="match status" value="1"/>
</dbReference>